<dbReference type="InterPro" id="IPR003786">
    <property type="entry name" value="FdhD"/>
</dbReference>
<dbReference type="EMBL" id="DTFI01000056">
    <property type="protein sequence ID" value="HGI43157.1"/>
    <property type="molecule type" value="Genomic_DNA"/>
</dbReference>
<proteinExistence type="inferred from homology"/>
<evidence type="ECO:0000256" key="1">
    <source>
        <dbReference type="ARBA" id="ARBA00022490"/>
    </source>
</evidence>
<evidence type="ECO:0000313" key="4">
    <source>
        <dbReference type="EMBL" id="HGI43157.1"/>
    </source>
</evidence>
<keyword evidence="2 3" id="KW-0501">Molybdenum cofactor biosynthesis</keyword>
<dbReference type="GO" id="GO:0005737">
    <property type="term" value="C:cytoplasm"/>
    <property type="evidence" value="ECO:0007669"/>
    <property type="project" value="UniProtKB-SubCell"/>
</dbReference>
<gene>
    <name evidence="3" type="primary">fdhD</name>
    <name evidence="4" type="ORF">ENV17_02060</name>
</gene>
<dbReference type="GO" id="GO:0016783">
    <property type="term" value="F:sulfurtransferase activity"/>
    <property type="evidence" value="ECO:0007669"/>
    <property type="project" value="InterPro"/>
</dbReference>
<protein>
    <recommendedName>
        <fullName evidence="3">Protein FdhD</fullName>
    </recommendedName>
</protein>
<evidence type="ECO:0000256" key="2">
    <source>
        <dbReference type="ARBA" id="ARBA00023150"/>
    </source>
</evidence>
<keyword evidence="1 3" id="KW-0963">Cytoplasm</keyword>
<dbReference type="Pfam" id="PF02634">
    <property type="entry name" value="FdhD-NarQ"/>
    <property type="match status" value="1"/>
</dbReference>
<feature type="binding site" evidence="3">
    <location>
        <begin position="219"/>
        <end position="224"/>
    </location>
    <ligand>
        <name>Mo-bis(molybdopterin guanine dinucleotide)</name>
        <dbReference type="ChEBI" id="CHEBI:60539"/>
    </ligand>
</feature>
<reference evidence="4" key="1">
    <citation type="journal article" date="2020" name="mSystems">
        <title>Genome- and Community-Level Interaction Insights into Carbon Utilization and Element Cycling Functions of Hydrothermarchaeota in Hydrothermal Sediment.</title>
        <authorList>
            <person name="Zhou Z."/>
            <person name="Liu Y."/>
            <person name="Xu W."/>
            <person name="Pan J."/>
            <person name="Luo Z.H."/>
            <person name="Li M."/>
        </authorList>
    </citation>
    <scope>NUCLEOTIDE SEQUENCE [LARGE SCALE GENOMIC DNA]</scope>
    <source>
        <strain evidence="4">SpSt-735</strain>
    </source>
</reference>
<comment type="caution">
    <text evidence="4">The sequence shown here is derived from an EMBL/GenBank/DDBJ whole genome shotgun (WGS) entry which is preliminary data.</text>
</comment>
<dbReference type="HAMAP" id="MF_00187">
    <property type="entry name" value="FdhD"/>
    <property type="match status" value="1"/>
</dbReference>
<dbReference type="PANTHER" id="PTHR30592">
    <property type="entry name" value="FORMATE DEHYDROGENASE"/>
    <property type="match status" value="1"/>
</dbReference>
<dbReference type="Gene3D" id="3.10.20.10">
    <property type="match status" value="1"/>
</dbReference>
<comment type="caution">
    <text evidence="3">Lacks conserved residue(s) required for the propagation of feature annotation.</text>
</comment>
<comment type="subcellular location">
    <subcellularLocation>
        <location evidence="3">Cytoplasm</location>
    </subcellularLocation>
</comment>
<comment type="function">
    <text evidence="3">Required for formate dehydrogenase (FDH) activity.</text>
</comment>
<sequence>MYARGALGGGSGLPVEVEALCFRDGVLSRCRDKVAVEESYELWLNGSRVATFTCTPDGLEELVYGYLAERGYKPRSLKVSVDQGRLVAEAELERISFTRKSVRFRAEHILKALEALAALGTGFRETGALHGALYFNERGEVLSHVEDISRHCAVDKLIGHLVKSGGDPGSVGFALSCRLTSSIVEKLSSVGAPLVASKAAPTIQGIRLAEKAGMTLLGFVRGGRFNVYTHPERVVFL</sequence>
<comment type="similarity">
    <text evidence="3">Belongs to the FdhD family.</text>
</comment>
<dbReference type="InterPro" id="IPR016193">
    <property type="entry name" value="Cytidine_deaminase-like"/>
</dbReference>
<evidence type="ECO:0000256" key="3">
    <source>
        <dbReference type="HAMAP-Rule" id="MF_00187"/>
    </source>
</evidence>
<dbReference type="GO" id="GO:0006777">
    <property type="term" value="P:Mo-molybdopterin cofactor biosynthetic process"/>
    <property type="evidence" value="ECO:0007669"/>
    <property type="project" value="UniProtKB-UniRule"/>
</dbReference>
<dbReference type="SUPFAM" id="SSF53927">
    <property type="entry name" value="Cytidine deaminase-like"/>
    <property type="match status" value="1"/>
</dbReference>
<dbReference type="PANTHER" id="PTHR30592:SF1">
    <property type="entry name" value="SULFUR CARRIER PROTEIN FDHD"/>
    <property type="match status" value="1"/>
</dbReference>
<dbReference type="PIRSF" id="PIRSF015626">
    <property type="entry name" value="FdhD"/>
    <property type="match status" value="1"/>
</dbReference>
<organism evidence="4">
    <name type="scientific">Thermofilum pendens</name>
    <dbReference type="NCBI Taxonomy" id="2269"/>
    <lineage>
        <taxon>Archaea</taxon>
        <taxon>Thermoproteota</taxon>
        <taxon>Thermoprotei</taxon>
        <taxon>Thermofilales</taxon>
        <taxon>Thermofilaceae</taxon>
        <taxon>Thermofilum</taxon>
    </lineage>
</organism>
<dbReference type="AlphaFoldDB" id="A0A7C4B9C1"/>
<dbReference type="Gene3D" id="3.40.140.10">
    <property type="entry name" value="Cytidine Deaminase, domain 2"/>
    <property type="match status" value="1"/>
</dbReference>
<name>A0A7C4B9C1_THEPE</name>
<accession>A0A7C4B9C1</accession>